<comment type="caution">
    <text evidence="2">The sequence shown here is derived from an EMBL/GenBank/DDBJ whole genome shotgun (WGS) entry which is preliminary data.</text>
</comment>
<sequence length="123" mass="13502">MIVIVATAEPPIPRTELDARKEALGRGGTTIVTENPNPRPSSGALETRSSNRPGRTFERLAAKRWLRSTSRSRRRNRGKGSGGRRASRHKLTEQSRLTHEPGTQAVGGFGELRSISDSRSVED</sequence>
<proteinExistence type="predicted"/>
<accession>A0A837D4D6</accession>
<evidence type="ECO:0000313" key="3">
    <source>
        <dbReference type="Proteomes" id="UP000030848"/>
    </source>
</evidence>
<name>A0A837D4D6_9PSEU</name>
<dbReference type="AlphaFoldDB" id="A0A837D4D6"/>
<feature type="compositionally biased region" description="Basic and acidic residues" evidence="1">
    <location>
        <begin position="114"/>
        <end position="123"/>
    </location>
</feature>
<dbReference type="EMBL" id="JRZE01000006">
    <property type="protein sequence ID" value="KHF42537.1"/>
    <property type="molecule type" value="Genomic_DNA"/>
</dbReference>
<evidence type="ECO:0000313" key="2">
    <source>
        <dbReference type="EMBL" id="KHF42537.1"/>
    </source>
</evidence>
<evidence type="ECO:0000256" key="1">
    <source>
        <dbReference type="SAM" id="MobiDB-lite"/>
    </source>
</evidence>
<protein>
    <submittedName>
        <fullName evidence="2">Uncharacterized protein</fullName>
    </submittedName>
</protein>
<dbReference type="Proteomes" id="UP000030848">
    <property type="component" value="Unassembled WGS sequence"/>
</dbReference>
<gene>
    <name evidence="2" type="ORF">MINT15_27390</name>
</gene>
<reference evidence="2 3" key="1">
    <citation type="submission" date="2014-10" db="EMBL/GenBank/DDBJ databases">
        <title>Genome sequence of Micropolyspora internatus JCM3315.</title>
        <authorList>
            <person name="Shin S.-K."/>
            <person name="Yi H."/>
        </authorList>
    </citation>
    <scope>NUCLEOTIDE SEQUENCE [LARGE SCALE GENOMIC DNA]</scope>
    <source>
        <strain evidence="2 3">JCM 3315</strain>
    </source>
</reference>
<feature type="region of interest" description="Disordered" evidence="1">
    <location>
        <begin position="1"/>
        <end position="123"/>
    </location>
</feature>
<organism evidence="2 3">
    <name type="scientific">Saccharomonospora viridis</name>
    <dbReference type="NCBI Taxonomy" id="1852"/>
    <lineage>
        <taxon>Bacteria</taxon>
        <taxon>Bacillati</taxon>
        <taxon>Actinomycetota</taxon>
        <taxon>Actinomycetes</taxon>
        <taxon>Pseudonocardiales</taxon>
        <taxon>Pseudonocardiaceae</taxon>
        <taxon>Saccharomonospora</taxon>
    </lineage>
</organism>
<feature type="compositionally biased region" description="Basic and acidic residues" evidence="1">
    <location>
        <begin position="15"/>
        <end position="24"/>
    </location>
</feature>
<feature type="compositionally biased region" description="Basic residues" evidence="1">
    <location>
        <begin position="62"/>
        <end position="78"/>
    </location>
</feature>
<feature type="compositionally biased region" description="Basic and acidic residues" evidence="1">
    <location>
        <begin position="90"/>
        <end position="99"/>
    </location>
</feature>